<dbReference type="EMBL" id="AMYB01000001">
    <property type="protein sequence ID" value="OAD08158.1"/>
    <property type="molecule type" value="Genomic_DNA"/>
</dbReference>
<dbReference type="VEuPathDB" id="FungiDB:MUCCIDRAFT_154848"/>
<feature type="region of interest" description="Disordered" evidence="1">
    <location>
        <begin position="138"/>
        <end position="181"/>
    </location>
</feature>
<keyword evidence="5" id="KW-1185">Reference proteome</keyword>
<protein>
    <submittedName>
        <fullName evidence="4">Uncharacterized protein</fullName>
    </submittedName>
</protein>
<proteinExistence type="predicted"/>
<name>A0A168PSJ9_MUCCL</name>
<dbReference type="AlphaFoldDB" id="A0A168PSJ9"/>
<reference evidence="4 5" key="1">
    <citation type="submission" date="2015-06" db="EMBL/GenBank/DDBJ databases">
        <title>Expansion of signal transduction pathways in fungi by whole-genome duplication.</title>
        <authorList>
            <consortium name="DOE Joint Genome Institute"/>
            <person name="Corrochano L.M."/>
            <person name="Kuo A."/>
            <person name="Marcet-Houben M."/>
            <person name="Polaino S."/>
            <person name="Salamov A."/>
            <person name="Villalobos J.M."/>
            <person name="Alvarez M.I."/>
            <person name="Avalos J."/>
            <person name="Benito E.P."/>
            <person name="Benoit I."/>
            <person name="Burger G."/>
            <person name="Camino L.P."/>
            <person name="Canovas D."/>
            <person name="Cerda-Olmedo E."/>
            <person name="Cheng J.-F."/>
            <person name="Dominguez A."/>
            <person name="Elias M."/>
            <person name="Eslava A.P."/>
            <person name="Glaser F."/>
            <person name="Grimwood J."/>
            <person name="Gutierrez G."/>
            <person name="Heitman J."/>
            <person name="Henrissat B."/>
            <person name="Iturriaga E.A."/>
            <person name="Lang B.F."/>
            <person name="Lavin J.L."/>
            <person name="Lee S."/>
            <person name="Li W."/>
            <person name="Lindquist E."/>
            <person name="Lopez-Garcia S."/>
            <person name="Luque E.M."/>
            <person name="Marcos A.T."/>
            <person name="Martin J."/>
            <person name="Mccluskey K."/>
            <person name="Medina H.R."/>
            <person name="Miralles-Duran A."/>
            <person name="Miyazaki A."/>
            <person name="Munoz-Torres E."/>
            <person name="Oguiza J.A."/>
            <person name="Ohm R."/>
            <person name="Olmedo M."/>
            <person name="Orejas M."/>
            <person name="Ortiz-Castellanos L."/>
            <person name="Pisabarro A.G."/>
            <person name="Rodriguez-Romero J."/>
            <person name="Ruiz-Herrera J."/>
            <person name="Ruiz-Vazquez R."/>
            <person name="Sanz C."/>
            <person name="Schackwitz W."/>
            <person name="Schmutz J."/>
            <person name="Shahriari M."/>
            <person name="Shelest E."/>
            <person name="Silva-Franco F."/>
            <person name="Soanes D."/>
            <person name="Syed K."/>
            <person name="Tagua V.G."/>
            <person name="Talbot N.J."/>
            <person name="Thon M."/>
            <person name="De Vries R.P."/>
            <person name="Wiebenga A."/>
            <person name="Yadav J.S."/>
            <person name="Braun E.L."/>
            <person name="Baker S."/>
            <person name="Garre V."/>
            <person name="Horwitz B."/>
            <person name="Torres-Martinez S."/>
            <person name="Idnurm A."/>
            <person name="Herrera-Estrella A."/>
            <person name="Gabaldon T."/>
            <person name="Grigoriev I.V."/>
        </authorList>
    </citation>
    <scope>NUCLEOTIDE SEQUENCE [LARGE SCALE GENOMIC DNA]</scope>
    <source>
        <strain evidence="4 5">CBS 277.49</strain>
    </source>
</reference>
<feature type="chain" id="PRO_5007899750" evidence="3">
    <location>
        <begin position="18"/>
        <end position="181"/>
    </location>
</feature>
<gene>
    <name evidence="4" type="ORF">MUCCIDRAFT_154848</name>
</gene>
<feature type="transmembrane region" description="Helical" evidence="2">
    <location>
        <begin position="25"/>
        <end position="49"/>
    </location>
</feature>
<sequence length="181" mass="19790">MWIFAFLLGLYSACREAVMTNQVTNMVVAAVWLFAGPIATFFVEIAVLINPEIAAQLGHLSFGSSSDSRLSHEQLGGNSRKLTSFELGLSSKAKSTQSNFITSTSQLDEDARFSFNIIKRPEDSMDVLLLDEKDSITTSNDSSKLTKVEQEQQKYNATIGRVRTPPPFRTTAGSSANSSVL</sequence>
<keyword evidence="3" id="KW-0732">Signal</keyword>
<evidence type="ECO:0000313" key="5">
    <source>
        <dbReference type="Proteomes" id="UP000077051"/>
    </source>
</evidence>
<evidence type="ECO:0000256" key="2">
    <source>
        <dbReference type="SAM" id="Phobius"/>
    </source>
</evidence>
<feature type="compositionally biased region" description="Polar residues" evidence="1">
    <location>
        <begin position="171"/>
        <end position="181"/>
    </location>
</feature>
<evidence type="ECO:0000256" key="1">
    <source>
        <dbReference type="SAM" id="MobiDB-lite"/>
    </source>
</evidence>
<keyword evidence="2" id="KW-0812">Transmembrane</keyword>
<dbReference type="OrthoDB" id="2280990at2759"/>
<evidence type="ECO:0000256" key="3">
    <source>
        <dbReference type="SAM" id="SignalP"/>
    </source>
</evidence>
<dbReference type="Proteomes" id="UP000077051">
    <property type="component" value="Unassembled WGS sequence"/>
</dbReference>
<comment type="caution">
    <text evidence="4">The sequence shown here is derived from an EMBL/GenBank/DDBJ whole genome shotgun (WGS) entry which is preliminary data.</text>
</comment>
<organism evidence="4 5">
    <name type="scientific">Mucor lusitanicus CBS 277.49</name>
    <dbReference type="NCBI Taxonomy" id="747725"/>
    <lineage>
        <taxon>Eukaryota</taxon>
        <taxon>Fungi</taxon>
        <taxon>Fungi incertae sedis</taxon>
        <taxon>Mucoromycota</taxon>
        <taxon>Mucoromycotina</taxon>
        <taxon>Mucoromycetes</taxon>
        <taxon>Mucorales</taxon>
        <taxon>Mucorineae</taxon>
        <taxon>Mucoraceae</taxon>
        <taxon>Mucor</taxon>
    </lineage>
</organism>
<keyword evidence="2" id="KW-1133">Transmembrane helix</keyword>
<evidence type="ECO:0000313" key="4">
    <source>
        <dbReference type="EMBL" id="OAD08158.1"/>
    </source>
</evidence>
<feature type="signal peptide" evidence="3">
    <location>
        <begin position="1"/>
        <end position="17"/>
    </location>
</feature>
<accession>A0A168PSJ9</accession>
<keyword evidence="2" id="KW-0472">Membrane</keyword>
<dbReference type="STRING" id="747725.A0A168PSJ9"/>